<evidence type="ECO:0000256" key="4">
    <source>
        <dbReference type="ARBA" id="ARBA00020367"/>
    </source>
</evidence>
<dbReference type="InterPro" id="IPR004733">
    <property type="entry name" value="PurM_cligase"/>
</dbReference>
<evidence type="ECO:0000256" key="8">
    <source>
        <dbReference type="ARBA" id="ARBA00031908"/>
    </source>
</evidence>
<dbReference type="EMBL" id="CP102453">
    <property type="protein sequence ID" value="UUX35027.1"/>
    <property type="molecule type" value="Genomic_DNA"/>
</dbReference>
<dbReference type="SUPFAM" id="SSF56042">
    <property type="entry name" value="PurM C-terminal domain-like"/>
    <property type="match status" value="1"/>
</dbReference>
<dbReference type="RefSeq" id="WP_313794519.1">
    <property type="nucleotide sequence ID" value="NZ_CP102453.1"/>
</dbReference>
<dbReference type="InterPro" id="IPR036676">
    <property type="entry name" value="PurM-like_C_sf"/>
</dbReference>
<comment type="similarity">
    <text evidence="2 12">Belongs to the AIR synthase family.</text>
</comment>
<evidence type="ECO:0000256" key="2">
    <source>
        <dbReference type="ARBA" id="ARBA00010280"/>
    </source>
</evidence>
<dbReference type="InterPro" id="IPR010918">
    <property type="entry name" value="PurM-like_C_dom"/>
</dbReference>
<comment type="pathway">
    <text evidence="1 12">Purine metabolism; IMP biosynthesis via de novo pathway; 5-amino-1-(5-phospho-D-ribosyl)imidazole from N(2)-formyl-N(1)-(5-phospho-D-ribosyl)glycinamide: step 2/2.</text>
</comment>
<keyword evidence="5 12" id="KW-0436">Ligase</keyword>
<evidence type="ECO:0000256" key="5">
    <source>
        <dbReference type="ARBA" id="ARBA00022598"/>
    </source>
</evidence>
<dbReference type="Proteomes" id="UP001315967">
    <property type="component" value="Chromosome"/>
</dbReference>
<comment type="catalytic activity">
    <reaction evidence="11 12">
        <text>2-formamido-N(1)-(5-O-phospho-beta-D-ribosyl)acetamidine + ATP = 5-amino-1-(5-phospho-beta-D-ribosyl)imidazole + ADP + phosphate + H(+)</text>
        <dbReference type="Rhea" id="RHEA:23032"/>
        <dbReference type="ChEBI" id="CHEBI:15378"/>
        <dbReference type="ChEBI" id="CHEBI:30616"/>
        <dbReference type="ChEBI" id="CHEBI:43474"/>
        <dbReference type="ChEBI" id="CHEBI:137981"/>
        <dbReference type="ChEBI" id="CHEBI:147287"/>
        <dbReference type="ChEBI" id="CHEBI:456216"/>
        <dbReference type="EC" id="6.3.3.1"/>
    </reaction>
</comment>
<protein>
    <recommendedName>
        <fullName evidence="4 12">Phosphoribosylformylglycinamidine cyclo-ligase</fullName>
        <ecNumber evidence="3 12">6.3.3.1</ecNumber>
    </recommendedName>
    <alternativeName>
        <fullName evidence="9 12">AIR synthase</fullName>
    </alternativeName>
    <alternativeName>
        <fullName evidence="10 12">AIRS</fullName>
    </alternativeName>
    <alternativeName>
        <fullName evidence="8 12">Phosphoribosyl-aminoimidazole synthetase</fullName>
    </alternativeName>
</protein>
<name>A0ABY5P8E7_9LACT</name>
<evidence type="ECO:0000256" key="12">
    <source>
        <dbReference type="HAMAP-Rule" id="MF_00741"/>
    </source>
</evidence>
<evidence type="ECO:0000259" key="14">
    <source>
        <dbReference type="Pfam" id="PF02769"/>
    </source>
</evidence>
<keyword evidence="16" id="KW-1185">Reference proteome</keyword>
<evidence type="ECO:0000313" key="15">
    <source>
        <dbReference type="EMBL" id="UUX35027.1"/>
    </source>
</evidence>
<organism evidence="15 16">
    <name type="scientific">Fundicoccus culcitae</name>
    <dbReference type="NCBI Taxonomy" id="2969821"/>
    <lineage>
        <taxon>Bacteria</taxon>
        <taxon>Bacillati</taxon>
        <taxon>Bacillota</taxon>
        <taxon>Bacilli</taxon>
        <taxon>Lactobacillales</taxon>
        <taxon>Aerococcaceae</taxon>
        <taxon>Fundicoccus</taxon>
    </lineage>
</organism>
<feature type="domain" description="PurM-like C-terminal" evidence="14">
    <location>
        <begin position="173"/>
        <end position="331"/>
    </location>
</feature>
<dbReference type="CDD" id="cd02196">
    <property type="entry name" value="PurM"/>
    <property type="match status" value="1"/>
</dbReference>
<evidence type="ECO:0000256" key="1">
    <source>
        <dbReference type="ARBA" id="ARBA00004686"/>
    </source>
</evidence>
<comment type="subcellular location">
    <subcellularLocation>
        <location evidence="12">Cytoplasm</location>
    </subcellularLocation>
</comment>
<feature type="domain" description="PurM-like N-terminal" evidence="13">
    <location>
        <begin position="56"/>
        <end position="161"/>
    </location>
</feature>
<evidence type="ECO:0000256" key="9">
    <source>
        <dbReference type="ARBA" id="ARBA00032931"/>
    </source>
</evidence>
<sequence length="350" mass="37907">MSNAYQQAGVNIEKGYDAVERMKKHVQRTHRPEVMNQLGSFGALFKLNIADYQQPVLVSGTDGVGTKILLAQQSGKLDTIGIDAVAMCVNDILAQGAQPLFFLDYLAVGATDPEKIEQIVAGVAEGCVQAGAALVGGETAEMPDLYAEDEFDLAGFCVGVADEKQLLDGSQVEAGDVLIGLPSSGIHSNGYSLVRKIFFKDHAYQLDQTMSDGQSLLDHLLTPTTIYVKDVQPLLNKGIIKGIAHITGGGFYENVPRMFNQALTAVIDTRTWERPFIFKELQTLGQLATQEMFHVFNMGIGMVLAVAPDQVDEVIQAIDQAVIIGQMEAQEAQANAAKETIRLIFEENEG</sequence>
<dbReference type="GO" id="GO:0004641">
    <property type="term" value="F:phosphoribosylformylglycinamidine cyclo-ligase activity"/>
    <property type="evidence" value="ECO:0007669"/>
    <property type="project" value="UniProtKB-EC"/>
</dbReference>
<dbReference type="Gene3D" id="3.90.650.10">
    <property type="entry name" value="PurM-like C-terminal domain"/>
    <property type="match status" value="1"/>
</dbReference>
<evidence type="ECO:0000256" key="3">
    <source>
        <dbReference type="ARBA" id="ARBA00013047"/>
    </source>
</evidence>
<accession>A0ABY5P8E7</accession>
<evidence type="ECO:0000256" key="6">
    <source>
        <dbReference type="ARBA" id="ARBA00022741"/>
    </source>
</evidence>
<dbReference type="Pfam" id="PF00586">
    <property type="entry name" value="AIRS"/>
    <property type="match status" value="1"/>
</dbReference>
<evidence type="ECO:0000256" key="7">
    <source>
        <dbReference type="ARBA" id="ARBA00022840"/>
    </source>
</evidence>
<evidence type="ECO:0000256" key="11">
    <source>
        <dbReference type="ARBA" id="ARBA00049057"/>
    </source>
</evidence>
<evidence type="ECO:0000313" key="16">
    <source>
        <dbReference type="Proteomes" id="UP001315967"/>
    </source>
</evidence>
<dbReference type="NCBIfam" id="TIGR00878">
    <property type="entry name" value="purM"/>
    <property type="match status" value="1"/>
</dbReference>
<evidence type="ECO:0000259" key="13">
    <source>
        <dbReference type="Pfam" id="PF00586"/>
    </source>
</evidence>
<reference evidence="15 16" key="1">
    <citation type="submission" date="2022-08" db="EMBL/GenBank/DDBJ databases">
        <title>Aerococcaceae sp. nov isolated from spoiled eye mask.</title>
        <authorList>
            <person name="Zhou G."/>
            <person name="Xie X.-B."/>
            <person name="Shi Q.-S."/>
            <person name="Wang Y.-S."/>
            <person name="Wen X."/>
            <person name="Peng H."/>
            <person name="Yang X.-J."/>
            <person name="Tao H.-B."/>
            <person name="Huang X.-M."/>
        </authorList>
    </citation>
    <scope>NUCLEOTIDE SEQUENCE [LARGE SCALE GENOMIC DNA]</scope>
    <source>
        <strain evidence="16">DM20194951</strain>
    </source>
</reference>
<dbReference type="InterPro" id="IPR016188">
    <property type="entry name" value="PurM-like_N"/>
</dbReference>
<dbReference type="PANTHER" id="PTHR10520:SF12">
    <property type="entry name" value="TRIFUNCTIONAL PURINE BIOSYNTHETIC PROTEIN ADENOSINE-3"/>
    <property type="match status" value="1"/>
</dbReference>
<proteinExistence type="inferred from homology"/>
<keyword evidence="7 12" id="KW-0067">ATP-binding</keyword>
<dbReference type="Pfam" id="PF02769">
    <property type="entry name" value="AIRS_C"/>
    <property type="match status" value="1"/>
</dbReference>
<gene>
    <name evidence="12 15" type="primary">purM</name>
    <name evidence="15" type="ORF">NRE15_05115</name>
</gene>
<evidence type="ECO:0000256" key="10">
    <source>
        <dbReference type="ARBA" id="ARBA00033093"/>
    </source>
</evidence>
<keyword evidence="12" id="KW-0658">Purine biosynthesis</keyword>
<dbReference type="InterPro" id="IPR036921">
    <property type="entry name" value="PurM-like_N_sf"/>
</dbReference>
<dbReference type="HAMAP" id="MF_00741">
    <property type="entry name" value="AIRS"/>
    <property type="match status" value="1"/>
</dbReference>
<dbReference type="PANTHER" id="PTHR10520">
    <property type="entry name" value="TRIFUNCTIONAL PURINE BIOSYNTHETIC PROTEIN ADENOSINE-3-RELATED"/>
    <property type="match status" value="1"/>
</dbReference>
<dbReference type="SUPFAM" id="SSF55326">
    <property type="entry name" value="PurM N-terminal domain-like"/>
    <property type="match status" value="1"/>
</dbReference>
<keyword evidence="12" id="KW-0963">Cytoplasm</keyword>
<keyword evidence="6 12" id="KW-0547">Nucleotide-binding</keyword>
<dbReference type="EC" id="6.3.3.1" evidence="3 12"/>
<dbReference type="Gene3D" id="3.30.1330.10">
    <property type="entry name" value="PurM-like, N-terminal domain"/>
    <property type="match status" value="1"/>
</dbReference>